<feature type="compositionally biased region" description="Low complexity" evidence="2">
    <location>
        <begin position="112"/>
        <end position="126"/>
    </location>
</feature>
<dbReference type="SMR" id="A0A8B9M699"/>
<accession>A0A8B9M699</accession>
<keyword evidence="1" id="KW-0597">Phosphoprotein</keyword>
<protein>
    <recommendedName>
        <fullName evidence="3">BAT2 N-terminal domain-containing protein</fullName>
    </recommendedName>
</protein>
<feature type="compositionally biased region" description="Pro residues" evidence="2">
    <location>
        <begin position="492"/>
        <end position="509"/>
    </location>
</feature>
<evidence type="ECO:0000313" key="4">
    <source>
        <dbReference type="Ensembl" id="ENSANIP00000003263.1"/>
    </source>
</evidence>
<feature type="compositionally biased region" description="Basic and acidic residues" evidence="2">
    <location>
        <begin position="432"/>
        <end position="470"/>
    </location>
</feature>
<feature type="compositionally biased region" description="Basic and acidic residues" evidence="2">
    <location>
        <begin position="313"/>
        <end position="326"/>
    </location>
</feature>
<sequence length="583" mass="62341">MSDRPAARGREGRRYACLSLCESYRGRALESPRAPAAPRHGLQSLGKVAARRMPPPANLPSLKAENKGNDPNVSLVPKDGSGWASRQEPPDPKSSEPSAAPPPQSPSPPVSQTPAAANQAKRAPAAPENPPTPASGAKSWAQASGTHAAHTDGGKGPILPARFSREEFPTLQAAGDPERAGRERDAADASSGPAPSPRPPGGSWRDGSGRGAEDPPTDGGGLQPAGPPHFPPYRGMMPPFMYPPYLPFPPPYGPQGPYRYPEAQRFPRLVGPRGPQPPQRGSEAPARPPVLKQDDLKEFDELDQENDEGWAGAHEEVDYTEKLKFSDEEDGKDSDEEAAEEGKENEASLSGEAKKPPKEEPPPKSSPPEGPKEPLPPPAPPAPQPRPPPPPPNRGSWAQPNDFPDEDEAWRQRRRQSSSEISAAVERARRRREAEERRMQEERRAACAEKLKRLDERFGAPERRPRHDVPRQGPPPAATTTTAVAAVTAATPPEPPALPTEPPAAPQPPEEQREEEEEEEEEEEAGPSGAGGAQSTAGGGGRPMGGGCLWKWVAVTWILGFFCGTGEVPHGWVHWGLSLGAAA</sequence>
<feature type="domain" description="BAT2 N-terminal" evidence="3">
    <location>
        <begin position="10"/>
        <end position="186"/>
    </location>
</feature>
<dbReference type="Ensembl" id="ENSANIT00000003371.1">
    <property type="protein sequence ID" value="ENSANIP00000003263.1"/>
    <property type="gene ID" value="ENSANIG00000002240.1"/>
</dbReference>
<organism evidence="4 5">
    <name type="scientific">Accipiter nisus</name>
    <name type="common">Eurasian sparrowhawk</name>
    <dbReference type="NCBI Taxonomy" id="211598"/>
    <lineage>
        <taxon>Eukaryota</taxon>
        <taxon>Metazoa</taxon>
        <taxon>Chordata</taxon>
        <taxon>Craniata</taxon>
        <taxon>Vertebrata</taxon>
        <taxon>Euteleostomi</taxon>
        <taxon>Archelosauria</taxon>
        <taxon>Archosauria</taxon>
        <taxon>Dinosauria</taxon>
        <taxon>Saurischia</taxon>
        <taxon>Theropoda</taxon>
        <taxon>Coelurosauria</taxon>
        <taxon>Aves</taxon>
        <taxon>Neognathae</taxon>
        <taxon>Neoaves</taxon>
        <taxon>Telluraves</taxon>
        <taxon>Accipitrimorphae</taxon>
        <taxon>Accipitriformes</taxon>
        <taxon>Accipitridae</taxon>
        <taxon>Accipitrinae</taxon>
        <taxon>Accipiter</taxon>
    </lineage>
</organism>
<name>A0A8B9M699_9AVES</name>
<dbReference type="InterPro" id="IPR033184">
    <property type="entry name" value="PRRC2"/>
</dbReference>
<keyword evidence="5" id="KW-1185">Reference proteome</keyword>
<dbReference type="PANTHER" id="PTHR14038:SF5">
    <property type="entry name" value="PROTEIN PRRC2A"/>
    <property type="match status" value="1"/>
</dbReference>
<feature type="compositionally biased region" description="Basic and acidic residues" evidence="2">
    <location>
        <begin position="176"/>
        <end position="187"/>
    </location>
</feature>
<evidence type="ECO:0000313" key="5">
    <source>
        <dbReference type="Proteomes" id="UP000694541"/>
    </source>
</evidence>
<feature type="compositionally biased region" description="Pro residues" evidence="2">
    <location>
        <begin position="240"/>
        <end position="254"/>
    </location>
</feature>
<feature type="compositionally biased region" description="Low complexity" evidence="2">
    <location>
        <begin position="478"/>
        <end position="491"/>
    </location>
</feature>
<dbReference type="Proteomes" id="UP000694541">
    <property type="component" value="Unplaced"/>
</dbReference>
<dbReference type="Pfam" id="PF07001">
    <property type="entry name" value="BAT2_N"/>
    <property type="match status" value="1"/>
</dbReference>
<feature type="compositionally biased region" description="Acidic residues" evidence="2">
    <location>
        <begin position="327"/>
        <end position="339"/>
    </location>
</feature>
<evidence type="ECO:0000259" key="3">
    <source>
        <dbReference type="Pfam" id="PF07001"/>
    </source>
</evidence>
<feature type="compositionally biased region" description="Basic and acidic residues" evidence="2">
    <location>
        <begin position="340"/>
        <end position="362"/>
    </location>
</feature>
<evidence type="ECO:0000256" key="2">
    <source>
        <dbReference type="SAM" id="MobiDB-lite"/>
    </source>
</evidence>
<dbReference type="AlphaFoldDB" id="A0A8B9M699"/>
<feature type="compositionally biased region" description="Acidic residues" evidence="2">
    <location>
        <begin position="297"/>
        <end position="308"/>
    </location>
</feature>
<evidence type="ECO:0000256" key="1">
    <source>
        <dbReference type="ARBA" id="ARBA00022553"/>
    </source>
</evidence>
<dbReference type="GO" id="GO:0030154">
    <property type="term" value="P:cell differentiation"/>
    <property type="evidence" value="ECO:0007669"/>
    <property type="project" value="TreeGrafter"/>
</dbReference>
<feature type="compositionally biased region" description="Pro residues" evidence="2">
    <location>
        <begin position="363"/>
        <end position="393"/>
    </location>
</feature>
<reference evidence="4" key="1">
    <citation type="submission" date="2025-08" db="UniProtKB">
        <authorList>
            <consortium name="Ensembl"/>
        </authorList>
    </citation>
    <scope>IDENTIFICATION</scope>
</reference>
<dbReference type="InterPro" id="IPR009738">
    <property type="entry name" value="BAT2_N"/>
</dbReference>
<reference evidence="4" key="2">
    <citation type="submission" date="2025-09" db="UniProtKB">
        <authorList>
            <consortium name="Ensembl"/>
        </authorList>
    </citation>
    <scope>IDENTIFICATION</scope>
</reference>
<feature type="region of interest" description="Disordered" evidence="2">
    <location>
        <begin position="29"/>
        <end position="541"/>
    </location>
</feature>
<feature type="compositionally biased region" description="Gly residues" evidence="2">
    <location>
        <begin position="528"/>
        <end position="541"/>
    </location>
</feature>
<proteinExistence type="predicted"/>
<feature type="compositionally biased region" description="Acidic residues" evidence="2">
    <location>
        <begin position="512"/>
        <end position="525"/>
    </location>
</feature>
<feature type="compositionally biased region" description="Pro residues" evidence="2">
    <location>
        <begin position="99"/>
        <end position="111"/>
    </location>
</feature>
<dbReference type="PANTHER" id="PTHR14038">
    <property type="entry name" value="BAT2 HLA-B-ASSOCIATED TRANSCRIPT 2"/>
    <property type="match status" value="1"/>
</dbReference>